<sequence length="91" mass="9966">MTSREICHPAGLGVLIPSNSTISTSMKQPSVQLGFTLTTILNTYVLFLKTTPPTQIPKKPEQFASIQRTKSSPSGKGRRLRVSRAIVKRAL</sequence>
<feature type="region of interest" description="Disordered" evidence="1">
    <location>
        <begin position="57"/>
        <end position="82"/>
    </location>
</feature>
<evidence type="ECO:0000256" key="1">
    <source>
        <dbReference type="SAM" id="MobiDB-lite"/>
    </source>
</evidence>
<reference evidence="2" key="1">
    <citation type="submission" date="2015-01" db="EMBL/GenBank/DDBJ databases">
        <title>The Genome Sequence of Cryptococcus gattii CA1280.</title>
        <authorList>
            <consortium name="The Broad Institute Genomics Platform"/>
            <person name="Cuomo C."/>
            <person name="Litvintseva A."/>
            <person name="Chen Y."/>
            <person name="Heitman J."/>
            <person name="Sun S."/>
            <person name="Springer D."/>
            <person name="Dromer F."/>
            <person name="Young S."/>
            <person name="Zeng Q."/>
            <person name="Gargeya S."/>
            <person name="Abouelleil A."/>
            <person name="Alvarado L."/>
            <person name="Chapman S.B."/>
            <person name="Gainer-Dewar J."/>
            <person name="Goldberg J."/>
            <person name="Griggs A."/>
            <person name="Gujja S."/>
            <person name="Hansen M."/>
            <person name="Howarth C."/>
            <person name="Imamovic A."/>
            <person name="Larimer J."/>
            <person name="Murphy C."/>
            <person name="Naylor J."/>
            <person name="Pearson M."/>
            <person name="Priest M."/>
            <person name="Roberts A."/>
            <person name="Saif S."/>
            <person name="Shea T."/>
            <person name="Sykes S."/>
            <person name="Wortman J."/>
            <person name="Nusbaum C."/>
            <person name="Birren B."/>
        </authorList>
    </citation>
    <scope>NUCLEOTIDE SEQUENCE [LARGE SCALE GENOMIC DNA]</scope>
    <source>
        <strain evidence="2">CA1280</strain>
    </source>
</reference>
<evidence type="ECO:0000313" key="2">
    <source>
        <dbReference type="EMBL" id="KIR49409.1"/>
    </source>
</evidence>
<dbReference type="HOGENOM" id="CLU_2426965_0_0_1"/>
<gene>
    <name evidence="2" type="ORF">I312_01564</name>
</gene>
<dbReference type="EMBL" id="KN847975">
    <property type="protein sequence ID" value="KIR49409.1"/>
    <property type="molecule type" value="Genomic_DNA"/>
</dbReference>
<accession>A0A0D0VSF3</accession>
<dbReference type="AlphaFoldDB" id="A0A0D0VSF3"/>
<feature type="compositionally biased region" description="Polar residues" evidence="1">
    <location>
        <begin position="64"/>
        <end position="74"/>
    </location>
</feature>
<organism evidence="2">
    <name type="scientific">Cryptococcus bacillisporus CA1280</name>
    <dbReference type="NCBI Taxonomy" id="1296109"/>
    <lineage>
        <taxon>Eukaryota</taxon>
        <taxon>Fungi</taxon>
        <taxon>Dikarya</taxon>
        <taxon>Basidiomycota</taxon>
        <taxon>Agaricomycotina</taxon>
        <taxon>Tremellomycetes</taxon>
        <taxon>Tremellales</taxon>
        <taxon>Cryptococcaceae</taxon>
        <taxon>Cryptococcus</taxon>
        <taxon>Cryptococcus gattii species complex</taxon>
    </lineage>
</organism>
<proteinExistence type="predicted"/>
<protein>
    <submittedName>
        <fullName evidence="2">Uncharacterized protein</fullName>
    </submittedName>
</protein>
<name>A0A0D0VSF3_CRYGA</name>